<evidence type="ECO:0000313" key="6">
    <source>
        <dbReference type="EMBL" id="KAF2242870.1"/>
    </source>
</evidence>
<accession>A0A6A6HZX6</accession>
<dbReference type="Gene3D" id="1.10.230.10">
    <property type="entry name" value="Cytochrome P450-Terp, domain 2"/>
    <property type="match status" value="1"/>
</dbReference>
<dbReference type="InterPro" id="IPR016143">
    <property type="entry name" value="Citrate_synth-like_sm_a-sub"/>
</dbReference>
<organism evidence="6 7">
    <name type="scientific">Trematosphaeria pertusa</name>
    <dbReference type="NCBI Taxonomy" id="390896"/>
    <lineage>
        <taxon>Eukaryota</taxon>
        <taxon>Fungi</taxon>
        <taxon>Dikarya</taxon>
        <taxon>Ascomycota</taxon>
        <taxon>Pezizomycotina</taxon>
        <taxon>Dothideomycetes</taxon>
        <taxon>Pleosporomycetidae</taxon>
        <taxon>Pleosporales</taxon>
        <taxon>Massarineae</taxon>
        <taxon>Trematosphaeriaceae</taxon>
        <taxon>Trematosphaeria</taxon>
    </lineage>
</organism>
<dbReference type="Proteomes" id="UP000800094">
    <property type="component" value="Unassembled WGS sequence"/>
</dbReference>
<dbReference type="PRINTS" id="PR00143">
    <property type="entry name" value="CITRTSNTHASE"/>
</dbReference>
<dbReference type="PIRSF" id="PIRSF001369">
    <property type="entry name" value="Citrate_synth"/>
    <property type="match status" value="1"/>
</dbReference>
<sequence>MPKWDKLMLWDMRTFRFYSVKIEHNAVDAMQFRKISPLPMTAPIVDHMTNGLTVLDQGYKNTAAVLSEITHIDGNKGKLQYRGYPVGYLFENHDYEEVCHLLIWGNLPTPEQKRQFRANMAKEMVPDPSVNRAVRAFAPEAPAFLIISAGLAAWAASDPSKIPVHAGDRIYLGKTKEVDAGVYRSLAALMTVTAMTSCHQQKKTFIAQADPSLSPIDNMLIMMGKVDRYGNADKKFSKAINKLWILFADHEMTNSTAAYLHAASSLSDPLSSMVTGISACAGPLHAGAIDLAYKRFAEIRATEGGVKKHMEDVKAKKFRLMGVGHRVYRTVDPRVGYLRDMMSQFQNAVNDNPLLEVAKEIENAVFNDEYFTSRKLSINADLYGSFVYAALGFDVRIFTPLAITARSAGILAHWRESMHQPPCLWRPRQVYTGRVSEDA</sequence>
<name>A0A6A6HZX6_9PLEO</name>
<keyword evidence="7" id="KW-1185">Reference proteome</keyword>
<evidence type="ECO:0000313" key="7">
    <source>
        <dbReference type="Proteomes" id="UP000800094"/>
    </source>
</evidence>
<proteinExistence type="inferred from homology"/>
<evidence type="ECO:0000256" key="3">
    <source>
        <dbReference type="PIRNR" id="PIRNR001369"/>
    </source>
</evidence>
<feature type="active site" evidence="4">
    <location>
        <position position="325"/>
    </location>
</feature>
<dbReference type="InterPro" id="IPR024176">
    <property type="entry name" value="Citrate_synthase_bac-typ"/>
</dbReference>
<dbReference type="InterPro" id="IPR019810">
    <property type="entry name" value="Citrate_synthase_AS"/>
</dbReference>
<dbReference type="OrthoDB" id="435022at2759"/>
<evidence type="ECO:0000256" key="2">
    <source>
        <dbReference type="ARBA" id="ARBA00022679"/>
    </source>
</evidence>
<dbReference type="GeneID" id="54577591"/>
<dbReference type="RefSeq" id="XP_033677874.1">
    <property type="nucleotide sequence ID" value="XM_033824261.1"/>
</dbReference>
<dbReference type="GO" id="GO:0006099">
    <property type="term" value="P:tricarboxylic acid cycle"/>
    <property type="evidence" value="ECO:0007669"/>
    <property type="project" value="InterPro"/>
</dbReference>
<dbReference type="PANTHER" id="PTHR42871">
    <property type="entry name" value="CITRATE SYNTHASE"/>
    <property type="match status" value="1"/>
</dbReference>
<keyword evidence="2 3" id="KW-0808">Transferase</keyword>
<dbReference type="InterPro" id="IPR036969">
    <property type="entry name" value="Citrate_synthase_sf"/>
</dbReference>
<dbReference type="PROSITE" id="PS00480">
    <property type="entry name" value="CITRATE_SYNTHASE"/>
    <property type="match status" value="1"/>
</dbReference>
<dbReference type="PANTHER" id="PTHR42871:SF1">
    <property type="entry name" value="CITRATE SYNTHASE"/>
    <property type="match status" value="1"/>
</dbReference>
<dbReference type="GO" id="GO:0046912">
    <property type="term" value="F:acyltransferase activity, acyl groups converted into alkyl on transfer"/>
    <property type="evidence" value="ECO:0007669"/>
    <property type="project" value="InterPro"/>
</dbReference>
<feature type="active site" evidence="4">
    <location>
        <position position="381"/>
    </location>
</feature>
<dbReference type="AlphaFoldDB" id="A0A6A6HZX6"/>
<evidence type="ECO:0000256" key="5">
    <source>
        <dbReference type="RuleBase" id="RU000441"/>
    </source>
</evidence>
<reference evidence="6" key="1">
    <citation type="journal article" date="2020" name="Stud. Mycol.">
        <title>101 Dothideomycetes genomes: a test case for predicting lifestyles and emergence of pathogens.</title>
        <authorList>
            <person name="Haridas S."/>
            <person name="Albert R."/>
            <person name="Binder M."/>
            <person name="Bloem J."/>
            <person name="Labutti K."/>
            <person name="Salamov A."/>
            <person name="Andreopoulos B."/>
            <person name="Baker S."/>
            <person name="Barry K."/>
            <person name="Bills G."/>
            <person name="Bluhm B."/>
            <person name="Cannon C."/>
            <person name="Castanera R."/>
            <person name="Culley D."/>
            <person name="Daum C."/>
            <person name="Ezra D."/>
            <person name="Gonzalez J."/>
            <person name="Henrissat B."/>
            <person name="Kuo A."/>
            <person name="Liang C."/>
            <person name="Lipzen A."/>
            <person name="Lutzoni F."/>
            <person name="Magnuson J."/>
            <person name="Mondo S."/>
            <person name="Nolan M."/>
            <person name="Ohm R."/>
            <person name="Pangilinan J."/>
            <person name="Park H.-J."/>
            <person name="Ramirez L."/>
            <person name="Alfaro M."/>
            <person name="Sun H."/>
            <person name="Tritt A."/>
            <person name="Yoshinaga Y."/>
            <person name="Zwiers L.-H."/>
            <person name="Turgeon B."/>
            <person name="Goodwin S."/>
            <person name="Spatafora J."/>
            <person name="Crous P."/>
            <person name="Grigoriev I."/>
        </authorList>
    </citation>
    <scope>NUCLEOTIDE SEQUENCE</scope>
    <source>
        <strain evidence="6">CBS 122368</strain>
    </source>
</reference>
<comment type="similarity">
    <text evidence="1 3 5">Belongs to the citrate synthase family.</text>
</comment>
<evidence type="ECO:0000256" key="4">
    <source>
        <dbReference type="PIRSR" id="PIRSR001369-1"/>
    </source>
</evidence>
<dbReference type="EMBL" id="ML987206">
    <property type="protein sequence ID" value="KAF2242870.1"/>
    <property type="molecule type" value="Genomic_DNA"/>
</dbReference>
<dbReference type="Pfam" id="PF00285">
    <property type="entry name" value="Citrate_synt"/>
    <property type="match status" value="1"/>
</dbReference>
<evidence type="ECO:0000256" key="1">
    <source>
        <dbReference type="ARBA" id="ARBA00010566"/>
    </source>
</evidence>
<protein>
    <recommendedName>
        <fullName evidence="3 5">Citrate synthase</fullName>
    </recommendedName>
</protein>
<dbReference type="SUPFAM" id="SSF48256">
    <property type="entry name" value="Citrate synthase"/>
    <property type="match status" value="1"/>
</dbReference>
<dbReference type="InterPro" id="IPR002020">
    <property type="entry name" value="Citrate_synthase"/>
</dbReference>
<gene>
    <name evidence="6" type="ORF">BU26DRAFT_437820</name>
</gene>
<dbReference type="InterPro" id="IPR016142">
    <property type="entry name" value="Citrate_synth-like_lrg_a-sub"/>
</dbReference>
<dbReference type="Gene3D" id="1.10.580.10">
    <property type="entry name" value="Citrate Synthase, domain 1"/>
    <property type="match status" value="1"/>
</dbReference>